<evidence type="ECO:0000256" key="1">
    <source>
        <dbReference type="SAM" id="MobiDB-lite"/>
    </source>
</evidence>
<evidence type="ECO:0000313" key="3">
    <source>
        <dbReference type="Proteomes" id="UP000765509"/>
    </source>
</evidence>
<organism evidence="2 3">
    <name type="scientific">Austropuccinia psidii MF-1</name>
    <dbReference type="NCBI Taxonomy" id="1389203"/>
    <lineage>
        <taxon>Eukaryota</taxon>
        <taxon>Fungi</taxon>
        <taxon>Dikarya</taxon>
        <taxon>Basidiomycota</taxon>
        <taxon>Pucciniomycotina</taxon>
        <taxon>Pucciniomycetes</taxon>
        <taxon>Pucciniales</taxon>
        <taxon>Sphaerophragmiaceae</taxon>
        <taxon>Austropuccinia</taxon>
    </lineage>
</organism>
<feature type="region of interest" description="Disordered" evidence="1">
    <location>
        <begin position="74"/>
        <end position="98"/>
    </location>
</feature>
<accession>A0A9Q3GKK5</accession>
<gene>
    <name evidence="2" type="ORF">O181_009737</name>
</gene>
<protein>
    <submittedName>
        <fullName evidence="2">Uncharacterized protein</fullName>
    </submittedName>
</protein>
<keyword evidence="3" id="KW-1185">Reference proteome</keyword>
<dbReference type="AlphaFoldDB" id="A0A9Q3GKK5"/>
<comment type="caution">
    <text evidence="2">The sequence shown here is derived from an EMBL/GenBank/DDBJ whole genome shotgun (WGS) entry which is preliminary data.</text>
</comment>
<name>A0A9Q3GKK5_9BASI</name>
<evidence type="ECO:0000313" key="2">
    <source>
        <dbReference type="EMBL" id="MBW0470022.1"/>
    </source>
</evidence>
<dbReference type="EMBL" id="AVOT02002337">
    <property type="protein sequence ID" value="MBW0470022.1"/>
    <property type="molecule type" value="Genomic_DNA"/>
</dbReference>
<reference evidence="2" key="1">
    <citation type="submission" date="2021-03" db="EMBL/GenBank/DDBJ databases">
        <title>Draft genome sequence of rust myrtle Austropuccinia psidii MF-1, a brazilian biotype.</title>
        <authorList>
            <person name="Quecine M.C."/>
            <person name="Pachon D.M.R."/>
            <person name="Bonatelli M.L."/>
            <person name="Correr F.H."/>
            <person name="Franceschini L.M."/>
            <person name="Leite T.F."/>
            <person name="Margarido G.R.A."/>
            <person name="Almeida C.A."/>
            <person name="Ferrarezi J.A."/>
            <person name="Labate C.A."/>
        </authorList>
    </citation>
    <scope>NUCLEOTIDE SEQUENCE</scope>
    <source>
        <strain evidence="2">MF-1</strain>
    </source>
</reference>
<dbReference type="Proteomes" id="UP000765509">
    <property type="component" value="Unassembled WGS sequence"/>
</dbReference>
<proteinExistence type="predicted"/>
<sequence length="98" mass="11373">MRNHKLLTNLPGDLEHAVKSRFSKESTLDKISATLQEVRIKTFIGRYNNHSIGDNRENPTLEDKETHDSEYEITTGSHNCESPNHYADNFPKDREEIF</sequence>